<sequence>MSIFGRVRQIALGGGISIKAIDRRDGVLGDRARAGAAECASFAARSAGHGNDRVWKAWKAMKPASHPCMLRSEA</sequence>
<dbReference type="AlphaFoldDB" id="A0A2Z5GBJ5"/>
<protein>
    <submittedName>
        <fullName evidence="1">Uncharacterized protein</fullName>
    </submittedName>
</protein>
<gene>
    <name evidence="1" type="ORF">ACPOL_7221</name>
</gene>
<accession>A0A2Z5GBJ5</accession>
<geneLocation type="plasmid" evidence="2">
    <name>pacpol3</name>
</geneLocation>
<keyword evidence="1" id="KW-0614">Plasmid</keyword>
<proteinExistence type="predicted"/>
<reference evidence="1 2" key="1">
    <citation type="journal article" date="2018" name="Front. Microbiol.">
        <title>Hydrolytic Capabilities as a Key to Environmental Success: Chitinolytic and Cellulolytic Acidobacteria From Acidic Sub-arctic Soils and Boreal Peatlands.</title>
        <authorList>
            <person name="Belova S.E."/>
            <person name="Ravin N.V."/>
            <person name="Pankratov T.A."/>
            <person name="Rakitin A.L."/>
            <person name="Ivanova A.A."/>
            <person name="Beletsky A.V."/>
            <person name="Mardanov A.V."/>
            <person name="Sinninghe Damste J.S."/>
            <person name="Dedysh S.N."/>
        </authorList>
    </citation>
    <scope>NUCLEOTIDE SEQUENCE [LARGE SCALE GENOMIC DNA]</scope>
    <source>
        <strain evidence="1 2">SBC82</strain>
        <plasmid evidence="2">pacpol3</plasmid>
    </source>
</reference>
<organism evidence="1 2">
    <name type="scientific">Acidisarcina polymorpha</name>
    <dbReference type="NCBI Taxonomy" id="2211140"/>
    <lineage>
        <taxon>Bacteria</taxon>
        <taxon>Pseudomonadati</taxon>
        <taxon>Acidobacteriota</taxon>
        <taxon>Terriglobia</taxon>
        <taxon>Terriglobales</taxon>
        <taxon>Acidobacteriaceae</taxon>
        <taxon>Acidisarcina</taxon>
    </lineage>
</organism>
<evidence type="ECO:0000313" key="2">
    <source>
        <dbReference type="Proteomes" id="UP000253606"/>
    </source>
</evidence>
<keyword evidence="2" id="KW-1185">Reference proteome</keyword>
<dbReference type="Proteomes" id="UP000253606">
    <property type="component" value="Plasmid pACPOL3"/>
</dbReference>
<evidence type="ECO:0000313" key="1">
    <source>
        <dbReference type="EMBL" id="AXC16411.1"/>
    </source>
</evidence>
<dbReference type="EMBL" id="CP030844">
    <property type="protein sequence ID" value="AXC16411.1"/>
    <property type="molecule type" value="Genomic_DNA"/>
</dbReference>
<name>A0A2Z5GBJ5_9BACT</name>
<dbReference type="KEGG" id="abas:ACPOL_7221"/>